<sequence>MIHQSRPPSSIALWSSFDADMPIVGAFGGAQGWNEVSTVHNSGAGSFSRVCVMSSGSEDEDVAVRSSVQDGKEEPLTEGVSLGLHLLFFLL</sequence>
<gene>
    <name evidence="1" type="ORF">QTP70_001158</name>
</gene>
<proteinExistence type="predicted"/>
<dbReference type="AlphaFoldDB" id="A0AAE0QV11"/>
<accession>A0AAE0QV11</accession>
<dbReference type="EMBL" id="JAUCMX010000010">
    <property type="protein sequence ID" value="KAK3532870.1"/>
    <property type="molecule type" value="Genomic_DNA"/>
</dbReference>
<dbReference type="Proteomes" id="UP001274896">
    <property type="component" value="Unassembled WGS sequence"/>
</dbReference>
<organism evidence="1 2">
    <name type="scientific">Hemibagrus guttatus</name>
    <dbReference type="NCBI Taxonomy" id="175788"/>
    <lineage>
        <taxon>Eukaryota</taxon>
        <taxon>Metazoa</taxon>
        <taxon>Chordata</taxon>
        <taxon>Craniata</taxon>
        <taxon>Vertebrata</taxon>
        <taxon>Euteleostomi</taxon>
        <taxon>Actinopterygii</taxon>
        <taxon>Neopterygii</taxon>
        <taxon>Teleostei</taxon>
        <taxon>Ostariophysi</taxon>
        <taxon>Siluriformes</taxon>
        <taxon>Bagridae</taxon>
        <taxon>Hemibagrus</taxon>
    </lineage>
</organism>
<protein>
    <submittedName>
        <fullName evidence="1">Uncharacterized protein</fullName>
    </submittedName>
</protein>
<evidence type="ECO:0000313" key="1">
    <source>
        <dbReference type="EMBL" id="KAK3532870.1"/>
    </source>
</evidence>
<reference evidence="1" key="1">
    <citation type="submission" date="2023-06" db="EMBL/GenBank/DDBJ databases">
        <title>Male Hemibagrus guttatus genome.</title>
        <authorList>
            <person name="Bian C."/>
        </authorList>
    </citation>
    <scope>NUCLEOTIDE SEQUENCE</scope>
    <source>
        <strain evidence="1">Male_cb2023</strain>
        <tissue evidence="1">Muscle</tissue>
    </source>
</reference>
<name>A0AAE0QV11_9TELE</name>
<keyword evidence="2" id="KW-1185">Reference proteome</keyword>
<comment type="caution">
    <text evidence="1">The sequence shown here is derived from an EMBL/GenBank/DDBJ whole genome shotgun (WGS) entry which is preliminary data.</text>
</comment>
<evidence type="ECO:0000313" key="2">
    <source>
        <dbReference type="Proteomes" id="UP001274896"/>
    </source>
</evidence>